<dbReference type="InterPro" id="IPR000387">
    <property type="entry name" value="Tyr_Pase_dom"/>
</dbReference>
<dbReference type="EC" id="3.1.3.48" evidence="3"/>
<evidence type="ECO:0000313" key="3">
    <source>
        <dbReference type="EMBL" id="MFD2797920.1"/>
    </source>
</evidence>
<dbReference type="PROSITE" id="PS50056">
    <property type="entry name" value="TYR_PHOSPHATASE_2"/>
    <property type="match status" value="1"/>
</dbReference>
<dbReference type="PANTHER" id="PTHR31126">
    <property type="entry name" value="TYROSINE-PROTEIN PHOSPHATASE"/>
    <property type="match status" value="1"/>
</dbReference>
<keyword evidence="3" id="KW-0378">Hydrolase</keyword>
<keyword evidence="4" id="KW-1185">Reference proteome</keyword>
<dbReference type="PANTHER" id="PTHR31126:SF1">
    <property type="entry name" value="TYROSINE SPECIFIC PROTEIN PHOSPHATASES DOMAIN-CONTAINING PROTEIN"/>
    <property type="match status" value="1"/>
</dbReference>
<proteinExistence type="inferred from homology"/>
<evidence type="ECO:0000259" key="2">
    <source>
        <dbReference type="PROSITE" id="PS50056"/>
    </source>
</evidence>
<evidence type="ECO:0000256" key="1">
    <source>
        <dbReference type="ARBA" id="ARBA00009580"/>
    </source>
</evidence>
<protein>
    <submittedName>
        <fullName evidence="3">Tyrosine-protein phosphatase</fullName>
        <ecNumber evidence="3">3.1.3.48</ecNumber>
    </submittedName>
</protein>
<gene>
    <name evidence="3" type="ORF">ACFS2C_00750</name>
</gene>
<reference evidence="4" key="1">
    <citation type="journal article" date="2019" name="Int. J. Syst. Evol. Microbiol.">
        <title>The Global Catalogue of Microorganisms (GCM) 10K type strain sequencing project: providing services to taxonomists for standard genome sequencing and annotation.</title>
        <authorList>
            <consortium name="The Broad Institute Genomics Platform"/>
            <consortium name="The Broad Institute Genome Sequencing Center for Infectious Disease"/>
            <person name="Wu L."/>
            <person name="Ma J."/>
        </authorList>
    </citation>
    <scope>NUCLEOTIDE SEQUENCE [LARGE SCALE GENOMIC DNA]</scope>
    <source>
        <strain evidence="4">IBRC-M 10906</strain>
    </source>
</reference>
<dbReference type="InterPro" id="IPR026893">
    <property type="entry name" value="Tyr/Ser_Pase_IphP-type"/>
</dbReference>
<dbReference type="Gene3D" id="3.90.190.10">
    <property type="entry name" value="Protein tyrosine phosphatase superfamily"/>
    <property type="match status" value="1"/>
</dbReference>
<dbReference type="SUPFAM" id="SSF52799">
    <property type="entry name" value="(Phosphotyrosine protein) phosphatases II"/>
    <property type="match status" value="1"/>
</dbReference>
<dbReference type="EMBL" id="JBHUOF010000001">
    <property type="protein sequence ID" value="MFD2797920.1"/>
    <property type="molecule type" value="Genomic_DNA"/>
</dbReference>
<comment type="similarity">
    <text evidence="1">Belongs to the protein-tyrosine phosphatase family.</text>
</comment>
<accession>A0ABW5W5V9</accession>
<dbReference type="RefSeq" id="WP_377387321.1">
    <property type="nucleotide sequence ID" value="NZ_JBHSAN010000008.1"/>
</dbReference>
<dbReference type="GO" id="GO:0004725">
    <property type="term" value="F:protein tyrosine phosphatase activity"/>
    <property type="evidence" value="ECO:0007669"/>
    <property type="project" value="UniProtKB-EC"/>
</dbReference>
<name>A0ABW5W5V9_9PSEU</name>
<dbReference type="InterPro" id="IPR029021">
    <property type="entry name" value="Prot-tyrosine_phosphatase-like"/>
</dbReference>
<dbReference type="Pfam" id="PF13350">
    <property type="entry name" value="Y_phosphatase3"/>
    <property type="match status" value="1"/>
</dbReference>
<dbReference type="InterPro" id="IPR016130">
    <property type="entry name" value="Tyr_Pase_AS"/>
</dbReference>
<sequence>MNRDLDWDGSHNARDLGGLPVAGGGTTRWGAVVRSEAPQRLTGEGWAALWDHGVRTIVDLRNDDEREGEAGAVPDSLDVVHAPLDPVGDDFWAHYRDTGLHATPLCYRPILDRRPDLVVAAAAAVARAKPGGVLVHCAGGRDRTGLLVLLLLRLAGVPAEVVADDYERSVIRQRPLWSALGWPDEAPLIADLLATHGTTARAALLEVAEKLDAEAYLFGHGLVPAEVAALRARLRG</sequence>
<dbReference type="PROSITE" id="PS00383">
    <property type="entry name" value="TYR_PHOSPHATASE_1"/>
    <property type="match status" value="1"/>
</dbReference>
<comment type="caution">
    <text evidence="3">The sequence shown here is derived from an EMBL/GenBank/DDBJ whole genome shotgun (WGS) entry which is preliminary data.</text>
</comment>
<dbReference type="Proteomes" id="UP001597478">
    <property type="component" value="Unassembled WGS sequence"/>
</dbReference>
<feature type="domain" description="Tyrosine specific protein phosphatases" evidence="2">
    <location>
        <begin position="115"/>
        <end position="175"/>
    </location>
</feature>
<organism evidence="3 4">
    <name type="scientific">Prauserella oleivorans</name>
    <dbReference type="NCBI Taxonomy" id="1478153"/>
    <lineage>
        <taxon>Bacteria</taxon>
        <taxon>Bacillati</taxon>
        <taxon>Actinomycetota</taxon>
        <taxon>Actinomycetes</taxon>
        <taxon>Pseudonocardiales</taxon>
        <taxon>Pseudonocardiaceae</taxon>
        <taxon>Prauserella</taxon>
    </lineage>
</organism>
<evidence type="ECO:0000313" key="4">
    <source>
        <dbReference type="Proteomes" id="UP001597478"/>
    </source>
</evidence>